<evidence type="ECO:0000256" key="1">
    <source>
        <dbReference type="SAM" id="MobiDB-lite"/>
    </source>
</evidence>
<feature type="region of interest" description="Disordered" evidence="1">
    <location>
        <begin position="264"/>
        <end position="295"/>
    </location>
</feature>
<dbReference type="OrthoDB" id="2330750at2759"/>
<gene>
    <name evidence="2" type="ORF">BCR43DRAFT_499627</name>
</gene>
<protein>
    <submittedName>
        <fullName evidence="2">Uncharacterized protein</fullName>
    </submittedName>
</protein>
<dbReference type="AlphaFoldDB" id="A0A1X2H0J8"/>
<proteinExistence type="predicted"/>
<accession>A0A1X2H0J8</accession>
<sequence>MDVKKPTRLQRLARWNPGTSSVVERSQSASSSEKAAAASFLPIEHENLVQGSLYIVQIHHVTIALFEGWDDDMCCFSVLRSTADPMRWSEARYIPGDFEAYNAFDHAGNPPVHLWTRYLRVSVPINWFAMFEEARRKQREWMQFNRPSEIVELEPQRPELYSNPSTAAASTNIVDPALQSYPSVSSLPTESKPLGLIDSQIFQQQQNGNHHRYSDASFQTFPNPPSSPGNSNGVNRDALRKHLTHHDDDKVQVDEFASFPHDSDKFSIHSVPTSPSPPSAEPAHRHQSVYSPKIKRQSISSSIWKKYNGEANNGVA</sequence>
<keyword evidence="3" id="KW-1185">Reference proteome</keyword>
<name>A0A1X2H0J8_SYNRA</name>
<evidence type="ECO:0000313" key="2">
    <source>
        <dbReference type="EMBL" id="ORY89874.1"/>
    </source>
</evidence>
<dbReference type="InParanoid" id="A0A1X2H0J8"/>
<evidence type="ECO:0000313" key="3">
    <source>
        <dbReference type="Proteomes" id="UP000242180"/>
    </source>
</evidence>
<feature type="region of interest" description="Disordered" evidence="1">
    <location>
        <begin position="204"/>
        <end position="236"/>
    </location>
</feature>
<dbReference type="EMBL" id="MCGN01000013">
    <property type="protein sequence ID" value="ORY89874.1"/>
    <property type="molecule type" value="Genomic_DNA"/>
</dbReference>
<comment type="caution">
    <text evidence="2">The sequence shown here is derived from an EMBL/GenBank/DDBJ whole genome shotgun (WGS) entry which is preliminary data.</text>
</comment>
<dbReference type="Proteomes" id="UP000242180">
    <property type="component" value="Unassembled WGS sequence"/>
</dbReference>
<reference evidence="2 3" key="1">
    <citation type="submission" date="2016-07" db="EMBL/GenBank/DDBJ databases">
        <title>Pervasive Adenine N6-methylation of Active Genes in Fungi.</title>
        <authorList>
            <consortium name="DOE Joint Genome Institute"/>
            <person name="Mondo S.J."/>
            <person name="Dannebaum R.O."/>
            <person name="Kuo R.C."/>
            <person name="Labutti K."/>
            <person name="Haridas S."/>
            <person name="Kuo A."/>
            <person name="Salamov A."/>
            <person name="Ahrendt S.R."/>
            <person name="Lipzen A."/>
            <person name="Sullivan W."/>
            <person name="Andreopoulos W.B."/>
            <person name="Clum A."/>
            <person name="Lindquist E."/>
            <person name="Daum C."/>
            <person name="Ramamoorthy G.K."/>
            <person name="Gryganskyi A."/>
            <person name="Culley D."/>
            <person name="Magnuson J.K."/>
            <person name="James T.Y."/>
            <person name="O'Malley M.A."/>
            <person name="Stajich J.E."/>
            <person name="Spatafora J.W."/>
            <person name="Visel A."/>
            <person name="Grigoriev I.V."/>
        </authorList>
    </citation>
    <scope>NUCLEOTIDE SEQUENCE [LARGE SCALE GENOMIC DNA]</scope>
    <source>
        <strain evidence="2 3">NRRL 2496</strain>
    </source>
</reference>
<organism evidence="2 3">
    <name type="scientific">Syncephalastrum racemosum</name>
    <name type="common">Filamentous fungus</name>
    <dbReference type="NCBI Taxonomy" id="13706"/>
    <lineage>
        <taxon>Eukaryota</taxon>
        <taxon>Fungi</taxon>
        <taxon>Fungi incertae sedis</taxon>
        <taxon>Mucoromycota</taxon>
        <taxon>Mucoromycotina</taxon>
        <taxon>Mucoromycetes</taxon>
        <taxon>Mucorales</taxon>
        <taxon>Syncephalastraceae</taxon>
        <taxon>Syncephalastrum</taxon>
    </lineage>
</organism>